<dbReference type="EMBL" id="KZ301985">
    <property type="protein sequence ID" value="PFH51703.1"/>
    <property type="molecule type" value="Genomic_DNA"/>
</dbReference>
<accession>A0A2A9NVJ8</accession>
<protein>
    <submittedName>
        <fullName evidence="1">Uncharacterized protein</fullName>
    </submittedName>
</protein>
<proteinExistence type="predicted"/>
<reference evidence="1 2" key="1">
    <citation type="submission" date="2014-02" db="EMBL/GenBank/DDBJ databases">
        <title>Transposable element dynamics among asymbiotic and ectomycorrhizal Amanita fungi.</title>
        <authorList>
            <consortium name="DOE Joint Genome Institute"/>
            <person name="Hess J."/>
            <person name="Skrede I."/>
            <person name="Wolfe B."/>
            <person name="LaButti K."/>
            <person name="Ohm R.A."/>
            <person name="Grigoriev I.V."/>
            <person name="Pringle A."/>
        </authorList>
    </citation>
    <scope>NUCLEOTIDE SEQUENCE [LARGE SCALE GENOMIC DNA]</scope>
    <source>
        <strain evidence="1 2">SKay4041</strain>
    </source>
</reference>
<gene>
    <name evidence="1" type="ORF">AMATHDRAFT_58501</name>
</gene>
<dbReference type="Proteomes" id="UP000242287">
    <property type="component" value="Unassembled WGS sequence"/>
</dbReference>
<name>A0A2A9NVJ8_9AGAR</name>
<evidence type="ECO:0000313" key="2">
    <source>
        <dbReference type="Proteomes" id="UP000242287"/>
    </source>
</evidence>
<organism evidence="1 2">
    <name type="scientific">Amanita thiersii Skay4041</name>
    <dbReference type="NCBI Taxonomy" id="703135"/>
    <lineage>
        <taxon>Eukaryota</taxon>
        <taxon>Fungi</taxon>
        <taxon>Dikarya</taxon>
        <taxon>Basidiomycota</taxon>
        <taxon>Agaricomycotina</taxon>
        <taxon>Agaricomycetes</taxon>
        <taxon>Agaricomycetidae</taxon>
        <taxon>Agaricales</taxon>
        <taxon>Pluteineae</taxon>
        <taxon>Amanitaceae</taxon>
        <taxon>Amanita</taxon>
    </lineage>
</organism>
<sequence length="69" mass="7833">MMECRWKGVDGEIKARLKVSTANHLWEVSDMRTGNVPHQWTRMIRGSEVCGSVKKCQCQDAQQVGSKEP</sequence>
<evidence type="ECO:0000313" key="1">
    <source>
        <dbReference type="EMBL" id="PFH51703.1"/>
    </source>
</evidence>
<dbReference type="AlphaFoldDB" id="A0A2A9NVJ8"/>
<keyword evidence="2" id="KW-1185">Reference proteome</keyword>